<reference evidence="2 3" key="1">
    <citation type="submission" date="2018-07" db="EMBL/GenBank/DDBJ databases">
        <title>Complete genome sequence of Flavobacterium arcticum type strain SM1502T.</title>
        <authorList>
            <person name="Li Y."/>
            <person name="Li D.-D."/>
        </authorList>
    </citation>
    <scope>NUCLEOTIDE SEQUENCE [LARGE SCALE GENOMIC DNA]</scope>
    <source>
        <strain evidence="2 3">SM1502</strain>
    </source>
</reference>
<gene>
    <name evidence="2" type="ORF">DVK85_04750</name>
</gene>
<dbReference type="EMBL" id="CP031188">
    <property type="protein sequence ID" value="AXG73574.1"/>
    <property type="molecule type" value="Genomic_DNA"/>
</dbReference>
<evidence type="ECO:0000313" key="3">
    <source>
        <dbReference type="Proteomes" id="UP000253951"/>
    </source>
</evidence>
<feature type="signal peptide" evidence="1">
    <location>
        <begin position="1"/>
        <end position="20"/>
    </location>
</feature>
<keyword evidence="1" id="KW-0732">Signal</keyword>
<evidence type="ECO:0000256" key="1">
    <source>
        <dbReference type="SAM" id="SignalP"/>
    </source>
</evidence>
<dbReference type="RefSeq" id="WP_114677335.1">
    <property type="nucleotide sequence ID" value="NZ_CP031188.1"/>
</dbReference>
<feature type="chain" id="PRO_5016988477" description="Lipoprotein" evidence="1">
    <location>
        <begin position="21"/>
        <end position="168"/>
    </location>
</feature>
<keyword evidence="3" id="KW-1185">Reference proteome</keyword>
<name>A0A345HAG4_9FLAO</name>
<dbReference type="AlphaFoldDB" id="A0A345HAG4"/>
<dbReference type="PROSITE" id="PS51257">
    <property type="entry name" value="PROKAR_LIPOPROTEIN"/>
    <property type="match status" value="1"/>
</dbReference>
<evidence type="ECO:0008006" key="4">
    <source>
        <dbReference type="Google" id="ProtNLM"/>
    </source>
</evidence>
<proteinExistence type="predicted"/>
<evidence type="ECO:0000313" key="2">
    <source>
        <dbReference type="EMBL" id="AXG73574.1"/>
    </source>
</evidence>
<dbReference type="KEGG" id="fat:DVK85_04750"/>
<protein>
    <recommendedName>
        <fullName evidence="4">Lipoprotein</fullName>
    </recommendedName>
</protein>
<dbReference type="OrthoDB" id="1447646at2"/>
<organism evidence="2 3">
    <name type="scientific">Flavobacterium arcticum</name>
    <dbReference type="NCBI Taxonomy" id="1784713"/>
    <lineage>
        <taxon>Bacteria</taxon>
        <taxon>Pseudomonadati</taxon>
        <taxon>Bacteroidota</taxon>
        <taxon>Flavobacteriia</taxon>
        <taxon>Flavobacteriales</taxon>
        <taxon>Flavobacteriaceae</taxon>
        <taxon>Flavobacterium</taxon>
    </lineage>
</organism>
<dbReference type="Proteomes" id="UP000253951">
    <property type="component" value="Chromosome"/>
</dbReference>
<accession>A0A345HAG4</accession>
<sequence length="168" mass="18801">MRKIALIPILLILFSCGSTKSLHDNAEAVTSITTCPEDGNCTFEVLKNKSLIIKTDDIGKLYYTIKDNSATSVLKYRYVKETNSTLPDSGYVEEVVFEIFNDSTNLDYTDGEIQNTKMLFGVMCFCKGKAGSYSVEKGNLTYKNNKLHIVLPELVEAQKIKDISVTFK</sequence>